<organism evidence="2 3">
    <name type="scientific">Pteropus vampyrus</name>
    <name type="common">Large flying fox</name>
    <dbReference type="NCBI Taxonomy" id="132908"/>
    <lineage>
        <taxon>Eukaryota</taxon>
        <taxon>Metazoa</taxon>
        <taxon>Chordata</taxon>
        <taxon>Craniata</taxon>
        <taxon>Vertebrata</taxon>
        <taxon>Euteleostomi</taxon>
        <taxon>Mammalia</taxon>
        <taxon>Eutheria</taxon>
        <taxon>Laurasiatheria</taxon>
        <taxon>Chiroptera</taxon>
        <taxon>Yinpterochiroptera</taxon>
        <taxon>Pteropodoidea</taxon>
        <taxon>Pteropodidae</taxon>
        <taxon>Pteropodinae</taxon>
        <taxon>Pteropus</taxon>
    </lineage>
</organism>
<keyword evidence="2" id="KW-1185">Reference proteome</keyword>
<protein>
    <submittedName>
        <fullName evidence="3">Uncharacterized protein LOC111729351</fullName>
    </submittedName>
</protein>
<feature type="compositionally biased region" description="Gly residues" evidence="1">
    <location>
        <begin position="109"/>
        <end position="123"/>
    </location>
</feature>
<feature type="compositionally biased region" description="Low complexity" evidence="1">
    <location>
        <begin position="208"/>
        <end position="220"/>
    </location>
</feature>
<dbReference type="Proteomes" id="UP000515202">
    <property type="component" value="Unplaced"/>
</dbReference>
<evidence type="ECO:0000256" key="1">
    <source>
        <dbReference type="SAM" id="MobiDB-lite"/>
    </source>
</evidence>
<evidence type="ECO:0000313" key="3">
    <source>
        <dbReference type="RefSeq" id="XP_023376121.1"/>
    </source>
</evidence>
<accession>A0A6P6BM26</accession>
<feature type="region of interest" description="Disordered" evidence="1">
    <location>
        <begin position="239"/>
        <end position="260"/>
    </location>
</feature>
<evidence type="ECO:0000313" key="2">
    <source>
        <dbReference type="Proteomes" id="UP000515202"/>
    </source>
</evidence>
<sequence>MPPLLTGSAHASYSPAVAHEFQTGGLGPRRARLSPGQAEPSFTLGPPVGSREVHLCGDRRGAFVAKEQEPEPVGWCSWQRTGKAKAWRADGWQTDQEGGGRRQTSPGVGEPGPGGATEVGAGQGWADRRGLAPGLASGAHVSGAPAGQQSGRVLVLHLFLPLGTDLASFPRVIREGTAGTGRSWWDCRARSEPSRGLGQVPEPPAWVSSRGPRPQSPGSRNLSLSRALSVKWEFRTPLRPGLSNGQAHRGTMPGLSPLEPPGPRARVSLAWRWHQHGRARALTVQVLSDPASSSTGWVATAAISSGLLPQTRGLGETGRTEMWGPWQAAEGRREEAQSRGHRCSCVSDTPDAGSFLLNPKQVRSGTEVGAPSPRAHSCNLLPPPPLILLRGRSPRWPRSLPSCEPALDVPLIHPSRLPSTRDVTQVSLVWSKKKSHLRRVKSYLSPTLGWGPAGLGRGLVETARVCVCLPAPRQPWGVGPLGSPWLPAGVAV</sequence>
<feature type="region of interest" description="Disordered" evidence="1">
    <location>
        <begin position="183"/>
        <end position="222"/>
    </location>
</feature>
<reference evidence="3" key="1">
    <citation type="submission" date="2025-08" db="UniProtKB">
        <authorList>
            <consortium name="RefSeq"/>
        </authorList>
    </citation>
    <scope>IDENTIFICATION</scope>
    <source>
        <tissue evidence="3">Kidney</tissue>
    </source>
</reference>
<dbReference type="GeneID" id="111729351"/>
<dbReference type="AlphaFoldDB" id="A0A6P6BM26"/>
<name>A0A6P6BM26_PTEVA</name>
<gene>
    <name evidence="3" type="primary">LOC111729351</name>
</gene>
<proteinExistence type="predicted"/>
<dbReference type="KEGG" id="pvp:111729351"/>
<feature type="region of interest" description="Disordered" evidence="1">
    <location>
        <begin position="87"/>
        <end position="146"/>
    </location>
</feature>
<dbReference type="RefSeq" id="XP_023376121.1">
    <property type="nucleotide sequence ID" value="XM_023520353.1"/>
</dbReference>